<feature type="compositionally biased region" description="Polar residues" evidence="1">
    <location>
        <begin position="47"/>
        <end position="61"/>
    </location>
</feature>
<reference evidence="2" key="2">
    <citation type="journal article" date="2023" name="IMA Fungus">
        <title>Comparative genomic study of the Penicillium genus elucidates a diverse pangenome and 15 lateral gene transfer events.</title>
        <authorList>
            <person name="Petersen C."/>
            <person name="Sorensen T."/>
            <person name="Nielsen M.R."/>
            <person name="Sondergaard T.E."/>
            <person name="Sorensen J.L."/>
            <person name="Fitzpatrick D.A."/>
            <person name="Frisvad J.C."/>
            <person name="Nielsen K.L."/>
        </authorList>
    </citation>
    <scope>NUCLEOTIDE SEQUENCE</scope>
    <source>
        <strain evidence="2">IBT 29495</strain>
    </source>
</reference>
<accession>A0A9X0C968</accession>
<reference evidence="2" key="1">
    <citation type="submission" date="2022-12" db="EMBL/GenBank/DDBJ databases">
        <authorList>
            <person name="Petersen C."/>
        </authorList>
    </citation>
    <scope>NUCLEOTIDE SEQUENCE</scope>
    <source>
        <strain evidence="2">IBT 29495</strain>
    </source>
</reference>
<dbReference type="Proteomes" id="UP001149954">
    <property type="component" value="Unassembled WGS sequence"/>
</dbReference>
<keyword evidence="3" id="KW-1185">Reference proteome</keyword>
<dbReference type="AlphaFoldDB" id="A0A9X0C968"/>
<proteinExistence type="predicted"/>
<comment type="caution">
    <text evidence="2">The sequence shown here is derived from an EMBL/GenBank/DDBJ whole genome shotgun (WGS) entry which is preliminary data.</text>
</comment>
<name>A0A9X0C968_9EURO</name>
<evidence type="ECO:0000313" key="3">
    <source>
        <dbReference type="Proteomes" id="UP001149954"/>
    </source>
</evidence>
<evidence type="ECO:0000313" key="2">
    <source>
        <dbReference type="EMBL" id="KAJ5513109.1"/>
    </source>
</evidence>
<dbReference type="OrthoDB" id="10346266at2759"/>
<sequence length="69" mass="7977">MYGLGVEDITTLRRPKDQQWLDVRPKQVPTDQAHVQKFDSRPIGKQTIATGVQNRQKSSTTLDEKRKKK</sequence>
<dbReference type="EMBL" id="JAPWDS010000002">
    <property type="protein sequence ID" value="KAJ5513109.1"/>
    <property type="molecule type" value="Genomic_DNA"/>
</dbReference>
<feature type="region of interest" description="Disordered" evidence="1">
    <location>
        <begin position="18"/>
        <end position="69"/>
    </location>
</feature>
<gene>
    <name evidence="2" type="ORF">N7463_002661</name>
</gene>
<organism evidence="2 3">
    <name type="scientific">Penicillium fimorum</name>
    <dbReference type="NCBI Taxonomy" id="1882269"/>
    <lineage>
        <taxon>Eukaryota</taxon>
        <taxon>Fungi</taxon>
        <taxon>Dikarya</taxon>
        <taxon>Ascomycota</taxon>
        <taxon>Pezizomycotina</taxon>
        <taxon>Eurotiomycetes</taxon>
        <taxon>Eurotiomycetidae</taxon>
        <taxon>Eurotiales</taxon>
        <taxon>Aspergillaceae</taxon>
        <taxon>Penicillium</taxon>
    </lineage>
</organism>
<evidence type="ECO:0000256" key="1">
    <source>
        <dbReference type="SAM" id="MobiDB-lite"/>
    </source>
</evidence>
<protein>
    <submittedName>
        <fullName evidence="2">Uncharacterized protein</fullName>
    </submittedName>
</protein>